<organism evidence="3 4">
    <name type="scientific">Paenibacillus brevis</name>
    <dbReference type="NCBI Taxonomy" id="2841508"/>
    <lineage>
        <taxon>Bacteria</taxon>
        <taxon>Bacillati</taxon>
        <taxon>Bacillota</taxon>
        <taxon>Bacilli</taxon>
        <taxon>Bacillales</taxon>
        <taxon>Paenibacillaceae</taxon>
        <taxon>Paenibacillus</taxon>
    </lineage>
</organism>
<dbReference type="Pfam" id="PF22725">
    <property type="entry name" value="GFO_IDH_MocA_C3"/>
    <property type="match status" value="1"/>
</dbReference>
<dbReference type="PANTHER" id="PTHR43377:SF1">
    <property type="entry name" value="BILIVERDIN REDUCTASE A"/>
    <property type="match status" value="1"/>
</dbReference>
<evidence type="ECO:0000313" key="3">
    <source>
        <dbReference type="EMBL" id="MBU5671172.1"/>
    </source>
</evidence>
<feature type="domain" description="Gfo/Idh/MocA-like oxidoreductase N-terminal" evidence="1">
    <location>
        <begin position="4"/>
        <end position="121"/>
    </location>
</feature>
<dbReference type="Proteomes" id="UP000743001">
    <property type="component" value="Unassembled WGS sequence"/>
</dbReference>
<dbReference type="InterPro" id="IPR055170">
    <property type="entry name" value="GFO_IDH_MocA-like_dom"/>
</dbReference>
<name>A0ABS6FLU3_9BACL</name>
<sequence length="333" mass="36866">MTYRVAIIGAGKIAHAHLEAMSKLAKLQPCSIADVQQERSDALASANGLSSYSDYKEMILREKPDIVIVTLPHHLHKKAAQFAAEQGCHILLEKPMALNTQECDDIISTVQTNDVRLMVGHTQHYISHNLEARRWIRSGRLGRLIMINDRRHQQYDLPGRPDWFFEKSKAGGGILMNLGSHTIDKIQWLTDSCVTRLTASVEYEQTRGDVEGGGCAFLHTSAGIPATLSLSGYPGAIVDETELLFTRGSMMLRTGIGLWVSEGADYREVPVEEQVNPFVGQFEDLLGAIEEKREPHCSLEYSRSVVAAVEGLYLSHQQGAEITVNQRGCTHAS</sequence>
<protein>
    <submittedName>
        <fullName evidence="3">Gfo/Idh/MocA family oxidoreductase</fullName>
    </submittedName>
</protein>
<evidence type="ECO:0000259" key="1">
    <source>
        <dbReference type="Pfam" id="PF01408"/>
    </source>
</evidence>
<dbReference type="PANTHER" id="PTHR43377">
    <property type="entry name" value="BILIVERDIN REDUCTASE A"/>
    <property type="match status" value="1"/>
</dbReference>
<dbReference type="EMBL" id="JAHLQJ010000003">
    <property type="protein sequence ID" value="MBU5671172.1"/>
    <property type="molecule type" value="Genomic_DNA"/>
</dbReference>
<dbReference type="RefSeq" id="WP_216477572.1">
    <property type="nucleotide sequence ID" value="NZ_JAHLQJ010000003.1"/>
</dbReference>
<gene>
    <name evidence="3" type="ORF">KQJ23_04925</name>
</gene>
<comment type="caution">
    <text evidence="3">The sequence shown here is derived from an EMBL/GenBank/DDBJ whole genome shotgun (WGS) entry which is preliminary data.</text>
</comment>
<dbReference type="InterPro" id="IPR000683">
    <property type="entry name" value="Gfo/Idh/MocA-like_OxRdtase_N"/>
</dbReference>
<evidence type="ECO:0000313" key="4">
    <source>
        <dbReference type="Proteomes" id="UP000743001"/>
    </source>
</evidence>
<feature type="domain" description="GFO/IDH/MocA-like oxidoreductase" evidence="2">
    <location>
        <begin position="131"/>
        <end position="249"/>
    </location>
</feature>
<dbReference type="InterPro" id="IPR051450">
    <property type="entry name" value="Gfo/Idh/MocA_Oxidoreductases"/>
</dbReference>
<dbReference type="Pfam" id="PF01408">
    <property type="entry name" value="GFO_IDH_MocA"/>
    <property type="match status" value="1"/>
</dbReference>
<accession>A0ABS6FLU3</accession>
<evidence type="ECO:0000259" key="2">
    <source>
        <dbReference type="Pfam" id="PF22725"/>
    </source>
</evidence>
<reference evidence="3 4" key="1">
    <citation type="submission" date="2021-06" db="EMBL/GenBank/DDBJ databases">
        <authorList>
            <person name="Sun Q."/>
            <person name="Li D."/>
        </authorList>
    </citation>
    <scope>NUCLEOTIDE SEQUENCE [LARGE SCALE GENOMIC DNA]</scope>
    <source>
        <strain evidence="3 4">MSJ-6</strain>
    </source>
</reference>
<proteinExistence type="predicted"/>
<keyword evidence="4" id="KW-1185">Reference proteome</keyword>